<dbReference type="InterPro" id="IPR001584">
    <property type="entry name" value="Integrase_cat-core"/>
</dbReference>
<comment type="caution">
    <text evidence="2">The sequence shown here is derived from an EMBL/GenBank/DDBJ whole genome shotgun (WGS) entry which is preliminary data.</text>
</comment>
<dbReference type="PROSITE" id="PS50994">
    <property type="entry name" value="INTEGRASE"/>
    <property type="match status" value="1"/>
</dbReference>
<protein>
    <recommendedName>
        <fullName evidence="1">Integrase catalytic domain-containing protein</fullName>
    </recommendedName>
</protein>
<organism evidence="2 3">
    <name type="scientific">Durusdinium trenchii</name>
    <dbReference type="NCBI Taxonomy" id="1381693"/>
    <lineage>
        <taxon>Eukaryota</taxon>
        <taxon>Sar</taxon>
        <taxon>Alveolata</taxon>
        <taxon>Dinophyceae</taxon>
        <taxon>Suessiales</taxon>
        <taxon>Symbiodiniaceae</taxon>
        <taxon>Durusdinium</taxon>
    </lineage>
</organism>
<dbReference type="EMBL" id="CAXAMM010008474">
    <property type="protein sequence ID" value="CAK9017451.1"/>
    <property type="molecule type" value="Genomic_DNA"/>
</dbReference>
<reference evidence="2 3" key="1">
    <citation type="submission" date="2024-02" db="EMBL/GenBank/DDBJ databases">
        <authorList>
            <person name="Chen Y."/>
            <person name="Shah S."/>
            <person name="Dougan E. K."/>
            <person name="Thang M."/>
            <person name="Chan C."/>
        </authorList>
    </citation>
    <scope>NUCLEOTIDE SEQUENCE [LARGE SCALE GENOMIC DNA]</scope>
</reference>
<evidence type="ECO:0000259" key="1">
    <source>
        <dbReference type="PROSITE" id="PS50994"/>
    </source>
</evidence>
<proteinExistence type="predicted"/>
<sequence length="581" mass="65178">ETFCTTSQPHAIFAFPPALRELDVDRIKISGDWQLVQSIHEKEMKLCLAVLLEHIANAAKSTAYTKIYLSPERTPPEDVAPLFDRIIMSFKANFEILMAAGFYLHPEDDPASLDLLMTVHGFCHEQNRILQVQLLADWSTVDIVEYKAELRRGYDTSIPTLVLVGCLTEAGARALGDRRRLTTKTPDTLKKDRERIPLTPAPKSGEAVLPRHPQQDDDVIKVQSDRLQPFHPSTDLKNLPSKLIQASKDEQFLRSFHQNWLRLFGPPDLLLGDQEGCFTSSEVSTFCERLGIGRAFVGKDSFFSKGLVERHIALVKSTTLKLNEAAKRHGLTIDYDNLIQESCMSQNLLLEYNGFNPQAALTGQQAKDMWNLDSTNLQSTAGATERNPDYAEKIIRTRLLAKQCLIQSVIEERLAIATKMKQQKHPLELLLPGMMVDVYRHHPYVRQDQLGWHGPAEVLSVQRLTGAVIVSLQGQPLTVAISSVRRHIAADFFTDCCLSSTPSTTTCNAEIVKTYHSEIWSSAITQNAQAMQSIMDIVEGEPSGITTWLGYRLNDNHQMICLPPGFLLDDNKLIQLGRQLG</sequence>
<keyword evidence="3" id="KW-1185">Reference proteome</keyword>
<dbReference type="Gene3D" id="3.30.420.10">
    <property type="entry name" value="Ribonuclease H-like superfamily/Ribonuclease H"/>
    <property type="match status" value="1"/>
</dbReference>
<dbReference type="Proteomes" id="UP001642464">
    <property type="component" value="Unassembled WGS sequence"/>
</dbReference>
<dbReference type="InterPro" id="IPR036397">
    <property type="entry name" value="RNaseH_sf"/>
</dbReference>
<evidence type="ECO:0000313" key="2">
    <source>
        <dbReference type="EMBL" id="CAK9017451.1"/>
    </source>
</evidence>
<accession>A0ABP0JT57</accession>
<evidence type="ECO:0000313" key="3">
    <source>
        <dbReference type="Proteomes" id="UP001642464"/>
    </source>
</evidence>
<gene>
    <name evidence="2" type="ORF">SCF082_LOCUS13645</name>
</gene>
<name>A0ABP0JT57_9DINO</name>
<feature type="non-terminal residue" evidence="2">
    <location>
        <position position="581"/>
    </location>
</feature>
<dbReference type="SUPFAM" id="SSF53098">
    <property type="entry name" value="Ribonuclease H-like"/>
    <property type="match status" value="1"/>
</dbReference>
<dbReference type="InterPro" id="IPR012337">
    <property type="entry name" value="RNaseH-like_sf"/>
</dbReference>
<feature type="domain" description="Integrase catalytic" evidence="1">
    <location>
        <begin position="182"/>
        <end position="365"/>
    </location>
</feature>
<feature type="non-terminal residue" evidence="2">
    <location>
        <position position="1"/>
    </location>
</feature>